<organism evidence="2 3">
    <name type="scientific">Myroides marinus</name>
    <dbReference type="NCBI Taxonomy" id="703342"/>
    <lineage>
        <taxon>Bacteria</taxon>
        <taxon>Pseudomonadati</taxon>
        <taxon>Bacteroidota</taxon>
        <taxon>Flavobacteriia</taxon>
        <taxon>Flavobacteriales</taxon>
        <taxon>Flavobacteriaceae</taxon>
        <taxon>Myroides</taxon>
    </lineage>
</organism>
<protein>
    <submittedName>
        <fullName evidence="2">Uncharacterized protein</fullName>
    </submittedName>
</protein>
<name>A0A1H6UGJ7_9FLAO</name>
<dbReference type="Proteomes" id="UP000183077">
    <property type="component" value="Unassembled WGS sequence"/>
</dbReference>
<evidence type="ECO:0000256" key="1">
    <source>
        <dbReference type="SAM" id="Phobius"/>
    </source>
</evidence>
<dbReference type="AlphaFoldDB" id="A0A1H6UGJ7"/>
<gene>
    <name evidence="2" type="ORF">SAMN04488018_106117</name>
</gene>
<evidence type="ECO:0000313" key="3">
    <source>
        <dbReference type="Proteomes" id="UP000183077"/>
    </source>
</evidence>
<dbReference type="RefSeq" id="WP_074745734.1">
    <property type="nucleotide sequence ID" value="NZ_FNYS01000006.1"/>
</dbReference>
<dbReference type="GeneID" id="82256916"/>
<feature type="transmembrane region" description="Helical" evidence="1">
    <location>
        <begin position="85"/>
        <end position="103"/>
    </location>
</feature>
<reference evidence="2 3" key="1">
    <citation type="submission" date="2016-10" db="EMBL/GenBank/DDBJ databases">
        <authorList>
            <person name="de Groot N.N."/>
        </authorList>
    </citation>
    <scope>NUCLEOTIDE SEQUENCE [LARGE SCALE GENOMIC DNA]</scope>
    <source>
        <strain evidence="2 3">DSM 23048</strain>
    </source>
</reference>
<proteinExistence type="predicted"/>
<evidence type="ECO:0000313" key="2">
    <source>
        <dbReference type="EMBL" id="SEI88847.1"/>
    </source>
</evidence>
<keyword evidence="1" id="KW-0812">Transmembrane</keyword>
<sequence>MKEENKTIATLEKIKSFAMTLIGAGIFSMGTTYFSEQSEYRVPRILLPVYELFGNIGLAVGMIILGVGLMYFAYRKYVQNNGKPFYMLVFSLLAIIGFYGLILSTNQKKTVTIDDLKATLEKNKEKTN</sequence>
<keyword evidence="1" id="KW-0472">Membrane</keyword>
<keyword evidence="1" id="KW-1133">Transmembrane helix</keyword>
<dbReference type="EMBL" id="FNYS01000006">
    <property type="protein sequence ID" value="SEI88847.1"/>
    <property type="molecule type" value="Genomic_DNA"/>
</dbReference>
<accession>A0A1H6UGJ7</accession>
<feature type="transmembrane region" description="Helical" evidence="1">
    <location>
        <begin position="54"/>
        <end position="73"/>
    </location>
</feature>